<dbReference type="AlphaFoldDB" id="A0AAU7E5M2"/>
<name>A0AAU7E5M2_9BACT</name>
<dbReference type="EMBL" id="CP155620">
    <property type="protein sequence ID" value="XBJ28501.1"/>
    <property type="molecule type" value="Genomic_DNA"/>
</dbReference>
<feature type="transmembrane region" description="Helical" evidence="2">
    <location>
        <begin position="213"/>
        <end position="242"/>
    </location>
</feature>
<reference evidence="3" key="1">
    <citation type="submission" date="2024-05" db="EMBL/GenBank/DDBJ databases">
        <title>Campylobacter coli isolated from environmental waters in Slovenia.</title>
        <authorList>
            <person name="Zautner A.E."/>
            <person name="Bunk B."/>
            <person name="Riedel T."/>
            <person name="Sproeer C."/>
        </authorList>
    </citation>
    <scope>NUCLEOTIDE SEQUENCE</scope>
    <source>
        <strain evidence="3">CCS1377</strain>
    </source>
</reference>
<feature type="coiled-coil region" evidence="1">
    <location>
        <begin position="52"/>
        <end position="97"/>
    </location>
</feature>
<organism evidence="3">
    <name type="scientific">Campylobacter sp. CCS1377</name>
    <dbReference type="NCBI Taxonomy" id="3158229"/>
    <lineage>
        <taxon>Bacteria</taxon>
        <taxon>Pseudomonadati</taxon>
        <taxon>Campylobacterota</taxon>
        <taxon>Epsilonproteobacteria</taxon>
        <taxon>Campylobacterales</taxon>
        <taxon>Campylobacteraceae</taxon>
        <taxon>Campylobacter</taxon>
    </lineage>
</organism>
<protein>
    <submittedName>
        <fullName evidence="3">Uncharacterized protein</fullName>
    </submittedName>
</protein>
<keyword evidence="2" id="KW-0472">Membrane</keyword>
<accession>A0AAU7E5M2</accession>
<evidence type="ECO:0000313" key="3">
    <source>
        <dbReference type="EMBL" id="XBJ28501.1"/>
    </source>
</evidence>
<dbReference type="RefSeq" id="WP_348518129.1">
    <property type="nucleotide sequence ID" value="NZ_CP155620.1"/>
</dbReference>
<gene>
    <name evidence="3" type="ORF">AAH949_05185</name>
</gene>
<keyword evidence="2" id="KW-1133">Transmembrane helix</keyword>
<sequence>MTEKTDCSICSSVAKNTIKANVEEKFFSNFDELNFNPNYQDFEAQLSSLTLKENLERNFKNENIKIIDIKEIPNINLEQLSIDLVEIFNQYKQVEEEADITAIRQKVGEKINAISTTLETFQNLSQELFQNEKLDKTYLYTPNTSYLFKKGRKELDELLKKIEKTQTKANALMTNESNAHILTLASLSLYYSHSLVITNLAKHFIKKQALLFVLRLFFIANPILALILILDLVCEIITYFVLEQSKSKLKVQIYKLFCIIDEILQSVSKQNSPLAAIVNFDAKYYGNKISFKLGDTIFQKYLTTPNSNTTDKALMYSFTINAKQTQDNIALQNQRLNPSVEFAFSEFPLFSKDTKIKNSDIINSSAFDHLKNITTQFSNFLFIQTPYFTSTLTLDFLLQSLANDKVILCVSNIVESQNIHFQIQNHIRDTLIEKSNSEARKTILFLNLIQNIDKKIFFKNFKIQIEQNFKALEDKYNAWLSSSPYQAIRKKLDALEKVFYKNDLMKIANYSYDLNKSVFEQEEYFDQEDMKEHIIKIIQAFLDFDFMLCNFLDFKLAKKDDNSIDEDDLEDLRNRLREKLNEAKLSPNIYCVAHIFNNALFALNPNKELKYFKAFFENSLKDGNFPDYKNSIIKYLNKTELREAAEFVLPLQESSLWLNFFSYEHQNDLCIFLIYLFDLDLKGAFIKILKDLYPFKEIAEQMKDIKGDREKLRSIIENTFKDRINNQITEMMVSKINDSTPFRLKTLYSPFKDSLKELHKNISNSLNDNKYLYSKQLTQELETRTSKQTIPSNSHEDRLEFYKKLLQYEHLTIDKVCSPYIPSLNMDKMKGIGAKIHKLGPEIVAFLIQNYIETKLPSLKEEELERAITLFALGMRQKRDITYAKWCKNNFFLPKNLSKSFIIADFKHSLLMDNALNSLYCTYNPSIAAYAKNDDLAQRQFKECIKQNSIIHSSGKYYDENYFTFYQDSEATHCYSEAYYKIYAYIDLIKDEEYNFSALNNSTLMKQKMQDEKIKDFYPNKDFAISLKKIAEYNYNFYKGDTKLEKKEGKEGLGRSEFKERLLNNFIYNEDFIPTDIDI</sequence>
<evidence type="ECO:0000256" key="2">
    <source>
        <dbReference type="SAM" id="Phobius"/>
    </source>
</evidence>
<proteinExistence type="predicted"/>
<feature type="coiled-coil region" evidence="1">
    <location>
        <begin position="148"/>
        <end position="175"/>
    </location>
</feature>
<evidence type="ECO:0000256" key="1">
    <source>
        <dbReference type="SAM" id="Coils"/>
    </source>
</evidence>
<keyword evidence="1" id="KW-0175">Coiled coil</keyword>
<keyword evidence="2" id="KW-0812">Transmembrane</keyword>